<dbReference type="AlphaFoldDB" id="A0A3B0TM32"/>
<dbReference type="Gene3D" id="3.90.1150.10">
    <property type="entry name" value="Aspartate Aminotransferase, domain 1"/>
    <property type="match status" value="1"/>
</dbReference>
<dbReference type="InterPro" id="IPR015422">
    <property type="entry name" value="PyrdxlP-dep_Trfase_small"/>
</dbReference>
<dbReference type="PANTHER" id="PTHR43586">
    <property type="entry name" value="CYSTEINE DESULFURASE"/>
    <property type="match status" value="1"/>
</dbReference>
<reference evidence="2" key="1">
    <citation type="submission" date="2018-06" db="EMBL/GenBank/DDBJ databases">
        <authorList>
            <person name="Zhirakovskaya E."/>
        </authorList>
    </citation>
    <scope>NUCLEOTIDE SEQUENCE</scope>
</reference>
<name>A0A3B0TM32_9ZZZZ</name>
<evidence type="ECO:0000259" key="1">
    <source>
        <dbReference type="Pfam" id="PF00266"/>
    </source>
</evidence>
<dbReference type="InterPro" id="IPR015424">
    <property type="entry name" value="PyrdxlP-dep_Trfase"/>
</dbReference>
<sequence length="386" mass="44067">MLSNQKEKFRIPGNISYLNGAYMSPSLKSVEEIGHRSVSKKCLPFEITGDDFFENTHKLKEEFSKLVEVDDSQNIAIIPAVSYGIATVANNIQLKAGDEILVVSEQFPSNIYSWRKLADQNMASIHVIAAPEGFDKRGERWNKLILDAISDKTALVAMPHVHWTDGTLFDLKNIREKTRLYGALLIIDGTQSVGAYPFSIKEIQPDALICGGYKWLLGPYSIGLAYYSDYFKDGNPIEEGWINRKNSEDFSKLVHYQNEYQPKAGRYNVGEMSNFTLTPMLINAIEQLNEWRTEKIQEYCKHISKDAVDELRALGCFIEGDRYRAQHLFGIYLPKHINLEKLKAEFSKQNIFVSFRGNAIRVSPHVYNNKADFEKLVQCFNSIEKP</sequence>
<proteinExistence type="predicted"/>
<dbReference type="Gene3D" id="3.40.640.10">
    <property type="entry name" value="Type I PLP-dependent aspartate aminotransferase-like (Major domain)"/>
    <property type="match status" value="1"/>
</dbReference>
<dbReference type="InterPro" id="IPR000192">
    <property type="entry name" value="Aminotrans_V_dom"/>
</dbReference>
<dbReference type="SUPFAM" id="SSF53383">
    <property type="entry name" value="PLP-dependent transferases"/>
    <property type="match status" value="1"/>
</dbReference>
<feature type="domain" description="Aminotransferase class V" evidence="1">
    <location>
        <begin position="51"/>
        <end position="355"/>
    </location>
</feature>
<dbReference type="GO" id="GO:0031071">
    <property type="term" value="F:cysteine desulfurase activity"/>
    <property type="evidence" value="ECO:0007669"/>
    <property type="project" value="UniProtKB-EC"/>
</dbReference>
<keyword evidence="2" id="KW-0808">Transferase</keyword>
<dbReference type="EC" id="2.8.1.7" evidence="2"/>
<gene>
    <name evidence="2" type="ORF">MNBD_BACTEROID03-2807</name>
</gene>
<accession>A0A3B0TM32</accession>
<evidence type="ECO:0000313" key="2">
    <source>
        <dbReference type="EMBL" id="VAW17263.1"/>
    </source>
</evidence>
<organism evidence="2">
    <name type="scientific">hydrothermal vent metagenome</name>
    <dbReference type="NCBI Taxonomy" id="652676"/>
    <lineage>
        <taxon>unclassified sequences</taxon>
        <taxon>metagenomes</taxon>
        <taxon>ecological metagenomes</taxon>
    </lineage>
</organism>
<dbReference type="Pfam" id="PF00266">
    <property type="entry name" value="Aminotran_5"/>
    <property type="match status" value="1"/>
</dbReference>
<dbReference type="PANTHER" id="PTHR43586:SF15">
    <property type="entry name" value="BLR3095 PROTEIN"/>
    <property type="match status" value="1"/>
</dbReference>
<dbReference type="InterPro" id="IPR015421">
    <property type="entry name" value="PyrdxlP-dep_Trfase_major"/>
</dbReference>
<dbReference type="EMBL" id="UOEL01000143">
    <property type="protein sequence ID" value="VAW17263.1"/>
    <property type="molecule type" value="Genomic_DNA"/>
</dbReference>
<protein>
    <submittedName>
        <fullName evidence="2">Cysteine desulfurase</fullName>
        <ecNumber evidence="2">2.8.1.7</ecNumber>
    </submittedName>
</protein>